<dbReference type="InterPro" id="IPR015422">
    <property type="entry name" value="PyrdxlP-dep_Trfase_small"/>
</dbReference>
<proteinExistence type="inferred from homology"/>
<evidence type="ECO:0000256" key="5">
    <source>
        <dbReference type="PIRSR" id="PIRSR611166-50"/>
    </source>
</evidence>
<gene>
    <name evidence="7" type="ORF">DFO77_10390</name>
</gene>
<keyword evidence="4" id="KW-0456">Lyase</keyword>
<dbReference type="PANTHER" id="PTHR32325">
    <property type="entry name" value="BETA-ELIMINATING LYASE-LIKE PROTEIN-RELATED"/>
    <property type="match status" value="1"/>
</dbReference>
<accession>A0A2T0XM73</accession>
<dbReference type="Gene3D" id="3.90.1150.10">
    <property type="entry name" value="Aspartate Aminotransferase, domain 1"/>
    <property type="match status" value="1"/>
</dbReference>
<dbReference type="InterPro" id="IPR011166">
    <property type="entry name" value="Beta-eliminating_lyase"/>
</dbReference>
<dbReference type="Gene3D" id="3.40.640.10">
    <property type="entry name" value="Type I PLP-dependent aspartate aminotransferase-like (Major domain)"/>
    <property type="match status" value="1"/>
</dbReference>
<dbReference type="NCBIfam" id="NF009709">
    <property type="entry name" value="PRK13238.1"/>
    <property type="match status" value="1"/>
</dbReference>
<dbReference type="PANTHER" id="PTHR32325:SF4">
    <property type="entry name" value="TRYPTOPHANASE"/>
    <property type="match status" value="1"/>
</dbReference>
<dbReference type="GO" id="GO:0009072">
    <property type="term" value="P:aromatic amino acid metabolic process"/>
    <property type="evidence" value="ECO:0007669"/>
    <property type="project" value="InterPro"/>
</dbReference>
<evidence type="ECO:0000313" key="8">
    <source>
        <dbReference type="Proteomes" id="UP000252733"/>
    </source>
</evidence>
<dbReference type="PIRSF" id="PIRSF001386">
    <property type="entry name" value="Trpase"/>
    <property type="match status" value="1"/>
</dbReference>
<protein>
    <submittedName>
        <fullName evidence="7">Tryptophanase</fullName>
    </submittedName>
</protein>
<feature type="modified residue" description="N6-(pyridoxal phosphate)lysine" evidence="5">
    <location>
        <position position="271"/>
    </location>
</feature>
<dbReference type="EMBL" id="QPIZ01000003">
    <property type="protein sequence ID" value="RCW38624.1"/>
    <property type="molecule type" value="Genomic_DNA"/>
</dbReference>
<evidence type="ECO:0000256" key="1">
    <source>
        <dbReference type="ARBA" id="ARBA00001933"/>
    </source>
</evidence>
<comment type="caution">
    <text evidence="7">The sequence shown here is derived from an EMBL/GenBank/DDBJ whole genome shotgun (WGS) entry which is preliminary data.</text>
</comment>
<evidence type="ECO:0000256" key="2">
    <source>
        <dbReference type="ARBA" id="ARBA00009721"/>
    </source>
</evidence>
<dbReference type="STRING" id="1168289.GCA_000259075_01023"/>
<evidence type="ECO:0000256" key="3">
    <source>
        <dbReference type="ARBA" id="ARBA00022898"/>
    </source>
</evidence>
<comment type="cofactor">
    <cofactor evidence="1 5">
        <name>pyridoxal 5'-phosphate</name>
        <dbReference type="ChEBI" id="CHEBI:597326"/>
    </cofactor>
</comment>
<name>A0A2T0XM73_9BACT</name>
<keyword evidence="3 5" id="KW-0663">Pyridoxal phosphate</keyword>
<evidence type="ECO:0000313" key="7">
    <source>
        <dbReference type="EMBL" id="RCW38624.1"/>
    </source>
</evidence>
<keyword evidence="8" id="KW-1185">Reference proteome</keyword>
<feature type="domain" description="Aromatic amino acid beta-eliminating lyase/threonine aldolase" evidence="6">
    <location>
        <begin position="60"/>
        <end position="427"/>
    </location>
</feature>
<organism evidence="7 8">
    <name type="scientific">Marinilabilia salmonicolor</name>
    <dbReference type="NCBI Taxonomy" id="989"/>
    <lineage>
        <taxon>Bacteria</taxon>
        <taxon>Pseudomonadati</taxon>
        <taxon>Bacteroidota</taxon>
        <taxon>Bacteroidia</taxon>
        <taxon>Marinilabiliales</taxon>
        <taxon>Marinilabiliaceae</taxon>
        <taxon>Marinilabilia</taxon>
    </lineage>
</organism>
<dbReference type="GO" id="GO:0016830">
    <property type="term" value="F:carbon-carbon lyase activity"/>
    <property type="evidence" value="ECO:0007669"/>
    <property type="project" value="InterPro"/>
</dbReference>
<comment type="similarity">
    <text evidence="2">Belongs to the beta-eliminating lyase family.</text>
</comment>
<dbReference type="AlphaFoldDB" id="A0A2T0XM73"/>
<evidence type="ECO:0000259" key="6">
    <source>
        <dbReference type="Pfam" id="PF01212"/>
    </source>
</evidence>
<dbReference type="SUPFAM" id="SSF53383">
    <property type="entry name" value="PLP-dependent transferases"/>
    <property type="match status" value="1"/>
</dbReference>
<dbReference type="Proteomes" id="UP000252733">
    <property type="component" value="Unassembled WGS sequence"/>
</dbReference>
<sequence>MNDQTTPSIRFYGEETIPVELHKVRIVQKLHLRPVDERLDAINKGGYNTFLLNTKDVFLDMLTDSGTNAMSDNQVSSMLKADDAYAGSQSFYRMEEALRDVFGKEHILPVHQGRAAENVVSQVFIKPGDIIPMNYHFTTTKAHMELNGGKIFEILTEEGLKIKSNHPFKGNIDIQQLKDLILQYGAEHIPFIRLEASTNLIGGQPFSIQNMREVKAVADEYGIMIVLDASLIGENAWFIKQREEEFKNTSIRDILRMMCGFADIVYFSSRKVSSTRGGGICTNSHELFLKMRDLVPLYEGFLTYGGMSVREIEAMAVGLQETTDETVISQSPSFIEYTVKELDARGIPVITPAGALGCHIDAMSFLEHIPQKEYPAGALAAALYIISGCRGMERGTISSVRNENGEDVLADMELLRLAFPRRVFTLSQTKFLIDRVHWLFENRKLVGGLKFVEEPEVLRFFMGRLAPVSDWPQKLVEKFKEDFGNSL</sequence>
<reference evidence="7 8" key="1">
    <citation type="submission" date="2018-07" db="EMBL/GenBank/DDBJ databases">
        <title>Freshwater and sediment microbial communities from various areas in North America, analyzing microbe dynamics in response to fracking.</title>
        <authorList>
            <person name="Lamendella R."/>
        </authorList>
    </citation>
    <scope>NUCLEOTIDE SEQUENCE [LARGE SCALE GENOMIC DNA]</scope>
    <source>
        <strain evidence="7 8">160A</strain>
    </source>
</reference>
<evidence type="ECO:0000256" key="4">
    <source>
        <dbReference type="ARBA" id="ARBA00023239"/>
    </source>
</evidence>
<dbReference type="InterPro" id="IPR015421">
    <property type="entry name" value="PyrdxlP-dep_Trfase_major"/>
</dbReference>
<dbReference type="OrthoDB" id="9764079at2"/>
<dbReference type="InterPro" id="IPR015424">
    <property type="entry name" value="PyrdxlP-dep_Trfase"/>
</dbReference>
<dbReference type="RefSeq" id="WP_106152996.1">
    <property type="nucleotide sequence ID" value="NZ_PVTS01000007.1"/>
</dbReference>
<dbReference type="InterPro" id="IPR001597">
    <property type="entry name" value="ArAA_b-elim_lyase/Thr_aldolase"/>
</dbReference>
<dbReference type="Pfam" id="PF01212">
    <property type="entry name" value="Beta_elim_lyase"/>
    <property type="match status" value="1"/>
</dbReference>